<name>A0A6G1E0C7_9ORYZ</name>
<organism evidence="1 2">
    <name type="scientific">Oryza meyeriana var. granulata</name>
    <dbReference type="NCBI Taxonomy" id="110450"/>
    <lineage>
        <taxon>Eukaryota</taxon>
        <taxon>Viridiplantae</taxon>
        <taxon>Streptophyta</taxon>
        <taxon>Embryophyta</taxon>
        <taxon>Tracheophyta</taxon>
        <taxon>Spermatophyta</taxon>
        <taxon>Magnoliopsida</taxon>
        <taxon>Liliopsida</taxon>
        <taxon>Poales</taxon>
        <taxon>Poaceae</taxon>
        <taxon>BOP clade</taxon>
        <taxon>Oryzoideae</taxon>
        <taxon>Oryzeae</taxon>
        <taxon>Oryzinae</taxon>
        <taxon>Oryza</taxon>
        <taxon>Oryza meyeriana</taxon>
    </lineage>
</organism>
<sequence length="238" mass="25761">MVKKELSIKLVIDTKAQKVCFAEAGNDVIEFLSSLLCLPMSTIVSLLTKERMVGSMGNVLDSVEKLDAKYVISNQSKECYLSPTVAPTALCPLQQLLDAKLNANTSFFTCEGKAASNSYSTSRVPCGYLSVNKGRKCPICSTEMHKTIPQVNTFGFLVGTATYTVKDDLSITPASSVSSIGLLAQCDVKELATLQERTVKIGKDEALEILLASLKSKTVLTDVFLSKKKVRCKREASA</sequence>
<evidence type="ECO:0000313" key="2">
    <source>
        <dbReference type="Proteomes" id="UP000479710"/>
    </source>
</evidence>
<dbReference type="PANTHER" id="PTHR33103">
    <property type="entry name" value="OS01G0153900 PROTEIN"/>
    <property type="match status" value="1"/>
</dbReference>
<dbReference type="Proteomes" id="UP000479710">
    <property type="component" value="Unassembled WGS sequence"/>
</dbReference>
<gene>
    <name evidence="1" type="ORF">E2562_023323</name>
</gene>
<reference evidence="1 2" key="1">
    <citation type="submission" date="2019-11" db="EMBL/GenBank/DDBJ databases">
        <title>Whole genome sequence of Oryza granulata.</title>
        <authorList>
            <person name="Li W."/>
        </authorList>
    </citation>
    <scope>NUCLEOTIDE SEQUENCE [LARGE SCALE GENOMIC DNA]</scope>
    <source>
        <strain evidence="2">cv. Menghai</strain>
        <tissue evidence="1">Leaf</tissue>
    </source>
</reference>
<accession>A0A6G1E0C7</accession>
<protein>
    <submittedName>
        <fullName evidence="1">Uncharacterized protein</fullName>
    </submittedName>
</protein>
<evidence type="ECO:0000313" key="1">
    <source>
        <dbReference type="EMBL" id="KAF0918240.1"/>
    </source>
</evidence>
<dbReference type="EMBL" id="SPHZ02000005">
    <property type="protein sequence ID" value="KAF0918240.1"/>
    <property type="molecule type" value="Genomic_DNA"/>
</dbReference>
<keyword evidence="2" id="KW-1185">Reference proteome</keyword>
<dbReference type="AlphaFoldDB" id="A0A6G1E0C7"/>
<dbReference type="InterPro" id="IPR007750">
    <property type="entry name" value="DUF674"/>
</dbReference>
<proteinExistence type="predicted"/>
<dbReference type="OrthoDB" id="2014278at2759"/>
<dbReference type="PANTHER" id="PTHR33103:SF45">
    <property type="entry name" value="OS01G0154600 PROTEIN"/>
    <property type="match status" value="1"/>
</dbReference>
<dbReference type="Pfam" id="PF05056">
    <property type="entry name" value="DUF674"/>
    <property type="match status" value="1"/>
</dbReference>
<comment type="caution">
    <text evidence="1">The sequence shown here is derived from an EMBL/GenBank/DDBJ whole genome shotgun (WGS) entry which is preliminary data.</text>
</comment>